<dbReference type="EMBL" id="MFGJ01000001">
    <property type="protein sequence ID" value="OGF33322.1"/>
    <property type="molecule type" value="Genomic_DNA"/>
</dbReference>
<evidence type="ECO:0000313" key="5">
    <source>
        <dbReference type="Proteomes" id="UP000179001"/>
    </source>
</evidence>
<dbReference type="Pfam" id="PF00534">
    <property type="entry name" value="Glycos_transf_1"/>
    <property type="match status" value="1"/>
</dbReference>
<dbReference type="GO" id="GO:0009103">
    <property type="term" value="P:lipopolysaccharide biosynthetic process"/>
    <property type="evidence" value="ECO:0007669"/>
    <property type="project" value="TreeGrafter"/>
</dbReference>
<sequence length="371" mass="43077">MKIAIDARMYGEKQTTGIGQYIKQITDNIFRIDEENEYIMFMREPEFSTYFPPSPRVKKILVTPRWYTYAEQFKLPFEFAKEKFDLIHYPHFNSPIFFRKKSVCTIHDVTPFLFPGHRMKSIIRRLGYRTVFAGTVNNAKKIITVSESTKNGIIKHFKIDSEKIKVIYEGVDERFKVTVENGIISSVKKRYNITGPFILFVGVWRNHKNIEGLISAYEILKKKYHIRQKLVLAGQEDKDYSNIRTMIENSGYKDCIITPGFIESKDLPSLYSGADVFVIPSFIEGFGLIALEAQKCGCPVVASNITSLPEILADSAILFDPYNKNQMAEKIYTILDNKKLQQELREKGFQNVERFSWEKAARETIEVYTER</sequence>
<dbReference type="STRING" id="1798002.A2478_01310"/>
<proteinExistence type="predicted"/>
<dbReference type="SUPFAM" id="SSF53756">
    <property type="entry name" value="UDP-Glycosyltransferase/glycogen phosphorylase"/>
    <property type="match status" value="1"/>
</dbReference>
<dbReference type="PANTHER" id="PTHR46401">
    <property type="entry name" value="GLYCOSYLTRANSFERASE WBBK-RELATED"/>
    <property type="match status" value="1"/>
</dbReference>
<dbReference type="AlphaFoldDB" id="A0A1F5T341"/>
<dbReference type="Proteomes" id="UP000179001">
    <property type="component" value="Unassembled WGS sequence"/>
</dbReference>
<gene>
    <name evidence="4" type="ORF">A2478_01310</name>
</gene>
<dbReference type="GO" id="GO:0016757">
    <property type="term" value="F:glycosyltransferase activity"/>
    <property type="evidence" value="ECO:0007669"/>
    <property type="project" value="InterPro"/>
</dbReference>
<evidence type="ECO:0000259" key="2">
    <source>
        <dbReference type="Pfam" id="PF00534"/>
    </source>
</evidence>
<reference evidence="4 5" key="1">
    <citation type="journal article" date="2016" name="Nat. Commun.">
        <title>Thousands of microbial genomes shed light on interconnected biogeochemical processes in an aquifer system.</title>
        <authorList>
            <person name="Anantharaman K."/>
            <person name="Brown C.T."/>
            <person name="Hug L.A."/>
            <person name="Sharon I."/>
            <person name="Castelle C.J."/>
            <person name="Probst A.J."/>
            <person name="Thomas B.C."/>
            <person name="Singh A."/>
            <person name="Wilkins M.J."/>
            <person name="Karaoz U."/>
            <person name="Brodie E.L."/>
            <person name="Williams K.H."/>
            <person name="Hubbard S.S."/>
            <person name="Banfield J.F."/>
        </authorList>
    </citation>
    <scope>NUCLEOTIDE SEQUENCE [LARGE SCALE GENOMIC DNA]</scope>
</reference>
<dbReference type="PANTHER" id="PTHR46401:SF2">
    <property type="entry name" value="GLYCOSYLTRANSFERASE WBBK-RELATED"/>
    <property type="match status" value="1"/>
</dbReference>
<evidence type="ECO:0000256" key="1">
    <source>
        <dbReference type="ARBA" id="ARBA00022679"/>
    </source>
</evidence>
<name>A0A1F5T341_9BACT</name>
<feature type="domain" description="Glycosyltransferase subfamily 4-like N-terminal" evidence="3">
    <location>
        <begin position="54"/>
        <end position="173"/>
    </location>
</feature>
<feature type="domain" description="Glycosyl transferase family 1" evidence="2">
    <location>
        <begin position="194"/>
        <end position="349"/>
    </location>
</feature>
<keyword evidence="1" id="KW-0808">Transferase</keyword>
<accession>A0A1F5T341</accession>
<dbReference type="InterPro" id="IPR001296">
    <property type="entry name" value="Glyco_trans_1"/>
</dbReference>
<evidence type="ECO:0000313" key="4">
    <source>
        <dbReference type="EMBL" id="OGF33322.1"/>
    </source>
</evidence>
<dbReference type="FunFam" id="3.40.50.2000:FF:000119">
    <property type="entry name" value="Glycosyl transferase group 1"/>
    <property type="match status" value="1"/>
</dbReference>
<evidence type="ECO:0008006" key="6">
    <source>
        <dbReference type="Google" id="ProtNLM"/>
    </source>
</evidence>
<dbReference type="Pfam" id="PF13439">
    <property type="entry name" value="Glyco_transf_4"/>
    <property type="match status" value="1"/>
</dbReference>
<dbReference type="CDD" id="cd03809">
    <property type="entry name" value="GT4_MtfB-like"/>
    <property type="match status" value="1"/>
</dbReference>
<dbReference type="InterPro" id="IPR028098">
    <property type="entry name" value="Glyco_trans_4-like_N"/>
</dbReference>
<dbReference type="Gene3D" id="3.40.50.2000">
    <property type="entry name" value="Glycogen Phosphorylase B"/>
    <property type="match status" value="2"/>
</dbReference>
<comment type="caution">
    <text evidence="4">The sequence shown here is derived from an EMBL/GenBank/DDBJ whole genome shotgun (WGS) entry which is preliminary data.</text>
</comment>
<protein>
    <recommendedName>
        <fullName evidence="6">Glycosyl transferase family 1 domain-containing protein</fullName>
    </recommendedName>
</protein>
<organism evidence="4 5">
    <name type="scientific">Candidatus Falkowbacteria bacterium RIFOXYC2_FULL_36_12</name>
    <dbReference type="NCBI Taxonomy" id="1798002"/>
    <lineage>
        <taxon>Bacteria</taxon>
        <taxon>Candidatus Falkowiibacteriota</taxon>
    </lineage>
</organism>
<evidence type="ECO:0000259" key="3">
    <source>
        <dbReference type="Pfam" id="PF13439"/>
    </source>
</evidence>